<dbReference type="GO" id="GO:0016746">
    <property type="term" value="F:acyltransferase activity"/>
    <property type="evidence" value="ECO:0007669"/>
    <property type="project" value="UniProtKB-KW"/>
</dbReference>
<dbReference type="InterPro" id="IPR011004">
    <property type="entry name" value="Trimer_LpxA-like_sf"/>
</dbReference>
<dbReference type="EMBL" id="MFKF01000282">
    <property type="protein sequence ID" value="OGG46862.1"/>
    <property type="molecule type" value="Genomic_DNA"/>
</dbReference>
<gene>
    <name evidence="5" type="ORF">A3F84_00300</name>
</gene>
<evidence type="ECO:0000256" key="3">
    <source>
        <dbReference type="ARBA" id="ARBA00023315"/>
    </source>
</evidence>
<feature type="compositionally biased region" description="Basic and acidic residues" evidence="4">
    <location>
        <begin position="319"/>
        <end position="328"/>
    </location>
</feature>
<dbReference type="PANTHER" id="PTHR42811">
    <property type="entry name" value="SERINE ACETYLTRANSFERASE"/>
    <property type="match status" value="1"/>
</dbReference>
<reference evidence="5 6" key="1">
    <citation type="journal article" date="2016" name="Nat. Commun.">
        <title>Thousands of microbial genomes shed light on interconnected biogeochemical processes in an aquifer system.</title>
        <authorList>
            <person name="Anantharaman K."/>
            <person name="Brown C.T."/>
            <person name="Hug L.A."/>
            <person name="Sharon I."/>
            <person name="Castelle C.J."/>
            <person name="Probst A.J."/>
            <person name="Thomas B.C."/>
            <person name="Singh A."/>
            <person name="Wilkins M.J."/>
            <person name="Karaoz U."/>
            <person name="Brodie E.L."/>
            <person name="Williams K.H."/>
            <person name="Hubbard S.S."/>
            <person name="Banfield J.F."/>
        </authorList>
    </citation>
    <scope>NUCLEOTIDE SEQUENCE [LARGE SCALE GENOMIC DNA]</scope>
    <source>
        <strain evidence="6">RIFCSPLOWO2_12_FULL_64_10</strain>
    </source>
</reference>
<dbReference type="Gene3D" id="1.10.3130.10">
    <property type="entry name" value="serine acetyltransferase, domain 1"/>
    <property type="match status" value="1"/>
</dbReference>
<dbReference type="CDD" id="cd03354">
    <property type="entry name" value="LbH_SAT"/>
    <property type="match status" value="1"/>
</dbReference>
<evidence type="ECO:0000256" key="1">
    <source>
        <dbReference type="ARBA" id="ARBA00022605"/>
    </source>
</evidence>
<dbReference type="Gene3D" id="2.160.10.10">
    <property type="entry name" value="Hexapeptide repeat proteins"/>
    <property type="match status" value="1"/>
</dbReference>
<evidence type="ECO:0000313" key="6">
    <source>
        <dbReference type="Proteomes" id="UP000178606"/>
    </source>
</evidence>
<dbReference type="InterPro" id="IPR045304">
    <property type="entry name" value="LbH_SAT"/>
</dbReference>
<protein>
    <submittedName>
        <fullName evidence="5">Uncharacterized protein</fullName>
    </submittedName>
</protein>
<name>A0A1F6CD72_HANXR</name>
<evidence type="ECO:0000256" key="2">
    <source>
        <dbReference type="ARBA" id="ARBA00022679"/>
    </source>
</evidence>
<evidence type="ECO:0000256" key="4">
    <source>
        <dbReference type="SAM" id="MobiDB-lite"/>
    </source>
</evidence>
<dbReference type="Proteomes" id="UP000178606">
    <property type="component" value="Unassembled WGS sequence"/>
</dbReference>
<proteinExistence type="predicted"/>
<sequence length="345" mass="37797">MHTSIDALSRVSSEIVGTYQKYGGINRIDAENLPSRDRVTEVLQDLLTLLFPGYVGLEIPAWQDISFFVNGLVNSIYLRLREEITRSLNDPPETAHRRKRCEEMGEEFALALLKKIPDIRATLQMDVQAAYDGDPAARSHDEIILSYPGVLTVATYRLAHELYRMEVPLIPRIMTEWAHSKTGIDIHPGATVGRRFFIDHGTGVVIGETTEIGDDAKVYQGVTLGALSFPKTPDGQVIKGGKRHPTIEDGVTIYAGASIFGGRTVIGRGSVIGANASVIPRSWDIPVVIGQGCAIGPNATVMESVPPATRVTIRVDQEVTERKSRAQDLRPQQEMAARKARASST</sequence>
<keyword evidence="3" id="KW-0012">Acyltransferase</keyword>
<keyword evidence="1" id="KW-0028">Amino-acid biosynthesis</keyword>
<dbReference type="InterPro" id="IPR042122">
    <property type="entry name" value="Ser_AcTrfase_N_sf"/>
</dbReference>
<feature type="region of interest" description="Disordered" evidence="4">
    <location>
        <begin position="319"/>
        <end position="345"/>
    </location>
</feature>
<accession>A0A1F6CD72</accession>
<dbReference type="AlphaFoldDB" id="A0A1F6CD72"/>
<dbReference type="NCBIfam" id="NF041874">
    <property type="entry name" value="EPS_EpsC"/>
    <property type="match status" value="1"/>
</dbReference>
<evidence type="ECO:0000313" key="5">
    <source>
        <dbReference type="EMBL" id="OGG46862.1"/>
    </source>
</evidence>
<organism evidence="5 6">
    <name type="scientific">Handelsmanbacteria sp. (strain RIFCSPLOWO2_12_FULL_64_10)</name>
    <dbReference type="NCBI Taxonomy" id="1817868"/>
    <lineage>
        <taxon>Bacteria</taxon>
        <taxon>Candidatus Handelsmaniibacteriota</taxon>
    </lineage>
</organism>
<dbReference type="InterPro" id="IPR053376">
    <property type="entry name" value="Serine_acetyltransferase"/>
</dbReference>
<dbReference type="GO" id="GO:0008652">
    <property type="term" value="P:amino acid biosynthetic process"/>
    <property type="evidence" value="ECO:0007669"/>
    <property type="project" value="UniProtKB-KW"/>
</dbReference>
<keyword evidence="2" id="KW-0808">Transferase</keyword>
<comment type="caution">
    <text evidence="5">The sequence shown here is derived from an EMBL/GenBank/DDBJ whole genome shotgun (WGS) entry which is preliminary data.</text>
</comment>
<dbReference type="SUPFAM" id="SSF51161">
    <property type="entry name" value="Trimeric LpxA-like enzymes"/>
    <property type="match status" value="2"/>
</dbReference>